<evidence type="ECO:0000313" key="1">
    <source>
        <dbReference type="EMBL" id="GCL43121.1"/>
    </source>
</evidence>
<reference evidence="2" key="1">
    <citation type="submission" date="2019-02" db="EMBL/GenBank/DDBJ databases">
        <title>Draft genome sequence of Dolichospermum planctonicum NIES-80.</title>
        <authorList>
            <person name="Yamaguchi H."/>
            <person name="Suzuki S."/>
            <person name="Kawachi M."/>
        </authorList>
    </citation>
    <scope>NUCLEOTIDE SEQUENCE [LARGE SCALE GENOMIC DNA]</scope>
    <source>
        <strain evidence="2">NIES-80</strain>
    </source>
</reference>
<dbReference type="OrthoDB" id="5510574at2"/>
<dbReference type="Proteomes" id="UP000299367">
    <property type="component" value="Unassembled WGS sequence"/>
</dbReference>
<name>A0A480AJD5_9CYAN</name>
<dbReference type="AlphaFoldDB" id="A0A480AJD5"/>
<proteinExistence type="predicted"/>
<evidence type="ECO:0000313" key="2">
    <source>
        <dbReference type="Proteomes" id="UP000299367"/>
    </source>
</evidence>
<accession>A0A480AJD5</accession>
<dbReference type="RefSeq" id="WP_137908636.1">
    <property type="nucleotide sequence ID" value="NZ_BJCF01000033.1"/>
</dbReference>
<sequence>MCRAWLKIADLLGRLAFRDRENFGCDGTINHLNVAMLTSRGADKHRKMAIQLGASGYFTN</sequence>
<gene>
    <name evidence="1" type="ORF">NIES80_28320</name>
</gene>
<dbReference type="EMBL" id="BJCF01000033">
    <property type="protein sequence ID" value="GCL43121.1"/>
    <property type="molecule type" value="Genomic_DNA"/>
</dbReference>
<protein>
    <submittedName>
        <fullName evidence="1">Two-component hybrid sensor and regulator</fullName>
    </submittedName>
</protein>
<organism evidence="1 2">
    <name type="scientific">Dolichospermum planctonicum</name>
    <dbReference type="NCBI Taxonomy" id="136072"/>
    <lineage>
        <taxon>Bacteria</taxon>
        <taxon>Bacillati</taxon>
        <taxon>Cyanobacteriota</taxon>
        <taxon>Cyanophyceae</taxon>
        <taxon>Nostocales</taxon>
        <taxon>Aphanizomenonaceae</taxon>
        <taxon>Dolichospermum</taxon>
    </lineage>
</organism>
<comment type="caution">
    <text evidence="1">The sequence shown here is derived from an EMBL/GenBank/DDBJ whole genome shotgun (WGS) entry which is preliminary data.</text>
</comment>